<sequence length="236" mass="26361">MSQSAATAELLTHFRRAFTDSVLTAEEARDLRQRLAAHGLQGKELEELRRQLFALAEERFNTFKDKKMVEWLAAASALLLPPAEPQAAHSEVFFSPGTACLDAILAFINHAAHRLDVCVFTISDDRIAEALLAAHRRGAAIRLLTDNDKLHDQGSDIKSLQAAGVPVRIDRTPNHMHHKFAVADNRVVLTGSYNWTRSAALANLENLLVTDDATVVQRYSTEFERLWSEMQQYDGV</sequence>
<dbReference type="EMBL" id="BMHT01000002">
    <property type="protein sequence ID" value="GGF01010.1"/>
    <property type="molecule type" value="Genomic_DNA"/>
</dbReference>
<name>A0ABQ1TQN5_9BACT</name>
<evidence type="ECO:0000256" key="3">
    <source>
        <dbReference type="ARBA" id="ARBA00012027"/>
    </source>
</evidence>
<proteinExistence type="inferred from homology"/>
<dbReference type="PANTHER" id="PTHR43856">
    <property type="entry name" value="CARDIOLIPIN HYDROLASE"/>
    <property type="match status" value="1"/>
</dbReference>
<dbReference type="InterPro" id="IPR025202">
    <property type="entry name" value="PLD-like_dom"/>
</dbReference>
<dbReference type="PROSITE" id="PS50035">
    <property type="entry name" value="PLD"/>
    <property type="match status" value="1"/>
</dbReference>
<dbReference type="RefSeq" id="WP_188811607.1">
    <property type="nucleotide sequence ID" value="NZ_BMHT01000002.1"/>
</dbReference>
<evidence type="ECO:0000256" key="5">
    <source>
        <dbReference type="ARBA" id="ARBA00022963"/>
    </source>
</evidence>
<evidence type="ECO:0000256" key="6">
    <source>
        <dbReference type="ARBA" id="ARBA00023098"/>
    </source>
</evidence>
<dbReference type="EC" id="3.1.4.4" evidence="3"/>
<feature type="domain" description="PLD phosphodiesterase" evidence="7">
    <location>
        <begin position="172"/>
        <end position="199"/>
    </location>
</feature>
<evidence type="ECO:0000256" key="1">
    <source>
        <dbReference type="ARBA" id="ARBA00000798"/>
    </source>
</evidence>
<dbReference type="Proteomes" id="UP000632273">
    <property type="component" value="Unassembled WGS sequence"/>
</dbReference>
<comment type="caution">
    <text evidence="8">The sequence shown here is derived from an EMBL/GenBank/DDBJ whole genome shotgun (WGS) entry which is preliminary data.</text>
</comment>
<evidence type="ECO:0000256" key="2">
    <source>
        <dbReference type="ARBA" id="ARBA00008664"/>
    </source>
</evidence>
<accession>A0ABQ1TQN5</accession>
<evidence type="ECO:0000313" key="8">
    <source>
        <dbReference type="EMBL" id="GGF01010.1"/>
    </source>
</evidence>
<dbReference type="InterPro" id="IPR001736">
    <property type="entry name" value="PLipase_D/transphosphatidylase"/>
</dbReference>
<keyword evidence="5" id="KW-0442">Lipid degradation</keyword>
<protein>
    <recommendedName>
        <fullName evidence="3">phospholipase D</fullName>
        <ecNumber evidence="3">3.1.4.4</ecNumber>
    </recommendedName>
</protein>
<dbReference type="Pfam" id="PF13091">
    <property type="entry name" value="PLDc_2"/>
    <property type="match status" value="1"/>
</dbReference>
<dbReference type="Gene3D" id="3.30.870.10">
    <property type="entry name" value="Endonuclease Chain A"/>
    <property type="match status" value="1"/>
</dbReference>
<keyword evidence="9" id="KW-1185">Reference proteome</keyword>
<reference evidence="9" key="1">
    <citation type="journal article" date="2019" name="Int. J. Syst. Evol. Microbiol.">
        <title>The Global Catalogue of Microorganisms (GCM) 10K type strain sequencing project: providing services to taxonomists for standard genome sequencing and annotation.</title>
        <authorList>
            <consortium name="The Broad Institute Genomics Platform"/>
            <consortium name="The Broad Institute Genome Sequencing Center for Infectious Disease"/>
            <person name="Wu L."/>
            <person name="Ma J."/>
        </authorList>
    </citation>
    <scope>NUCLEOTIDE SEQUENCE [LARGE SCALE GENOMIC DNA]</scope>
    <source>
        <strain evidence="9">CGMCC 1.15197</strain>
    </source>
</reference>
<comment type="similarity">
    <text evidence="2">Belongs to the phospholipase D family.</text>
</comment>
<keyword evidence="6" id="KW-0443">Lipid metabolism</keyword>
<comment type="catalytic activity">
    <reaction evidence="1">
        <text>a 1,2-diacyl-sn-glycero-3-phosphocholine + H2O = a 1,2-diacyl-sn-glycero-3-phosphate + choline + H(+)</text>
        <dbReference type="Rhea" id="RHEA:14445"/>
        <dbReference type="ChEBI" id="CHEBI:15354"/>
        <dbReference type="ChEBI" id="CHEBI:15377"/>
        <dbReference type="ChEBI" id="CHEBI:15378"/>
        <dbReference type="ChEBI" id="CHEBI:57643"/>
        <dbReference type="ChEBI" id="CHEBI:58608"/>
        <dbReference type="EC" id="3.1.4.4"/>
    </reaction>
</comment>
<keyword evidence="4" id="KW-0378">Hydrolase</keyword>
<evidence type="ECO:0000313" key="9">
    <source>
        <dbReference type="Proteomes" id="UP000632273"/>
    </source>
</evidence>
<gene>
    <name evidence="8" type="ORF">GCM10011383_09770</name>
</gene>
<dbReference type="PANTHER" id="PTHR43856:SF1">
    <property type="entry name" value="MITOCHONDRIAL CARDIOLIPIN HYDROLASE"/>
    <property type="match status" value="1"/>
</dbReference>
<evidence type="ECO:0000259" key="7">
    <source>
        <dbReference type="PROSITE" id="PS50035"/>
    </source>
</evidence>
<dbReference type="CDD" id="cd09171">
    <property type="entry name" value="PLDc_vPLD6_like"/>
    <property type="match status" value="1"/>
</dbReference>
<evidence type="ECO:0000256" key="4">
    <source>
        <dbReference type="ARBA" id="ARBA00022801"/>
    </source>
</evidence>
<dbReference type="SUPFAM" id="SSF56024">
    <property type="entry name" value="Phospholipase D/nuclease"/>
    <property type="match status" value="1"/>
</dbReference>
<organism evidence="8 9">
    <name type="scientific">Hymenobacter cavernae</name>
    <dbReference type="NCBI Taxonomy" id="2044852"/>
    <lineage>
        <taxon>Bacteria</taxon>
        <taxon>Pseudomonadati</taxon>
        <taxon>Bacteroidota</taxon>
        <taxon>Cytophagia</taxon>
        <taxon>Cytophagales</taxon>
        <taxon>Hymenobacteraceae</taxon>
        <taxon>Hymenobacter</taxon>
    </lineage>
</organism>
<dbReference type="InterPro" id="IPR051406">
    <property type="entry name" value="PLD_domain"/>
</dbReference>